<comment type="caution">
    <text evidence="6">The sequence shown here is derived from an EMBL/GenBank/DDBJ whole genome shotgun (WGS) entry which is preliminary data.</text>
</comment>
<dbReference type="PROSITE" id="PS50207">
    <property type="entry name" value="CASPASE_P10"/>
    <property type="match status" value="1"/>
</dbReference>
<reference evidence="6 7" key="1">
    <citation type="submission" date="2024-05" db="EMBL/GenBank/DDBJ databases">
        <title>Culex pipiens pipiens assembly and annotation.</title>
        <authorList>
            <person name="Alout H."/>
            <person name="Durand T."/>
        </authorList>
    </citation>
    <scope>NUCLEOTIDE SEQUENCE [LARGE SCALE GENOMIC DNA]</scope>
    <source>
        <strain evidence="6">HA-2024</strain>
        <tissue evidence="6">Whole body</tissue>
    </source>
</reference>
<feature type="region of interest" description="Disordered" evidence="3">
    <location>
        <begin position="33"/>
        <end position="60"/>
    </location>
</feature>
<dbReference type="PANTHER" id="PTHR22576">
    <property type="entry name" value="MUCOSA ASSOCIATED LYMPHOID TISSUE LYMPHOMA TRANSLOCATION PROTEIN 1/PARACASPASE"/>
    <property type="match status" value="1"/>
</dbReference>
<evidence type="ECO:0000313" key="6">
    <source>
        <dbReference type="EMBL" id="KAL1379427.1"/>
    </source>
</evidence>
<comment type="similarity">
    <text evidence="1 2">Belongs to the peptidase C14A family.</text>
</comment>
<dbReference type="InterPro" id="IPR002138">
    <property type="entry name" value="Pept_C14_p10"/>
</dbReference>
<dbReference type="InterPro" id="IPR033139">
    <property type="entry name" value="Caspase_cys_AS"/>
</dbReference>
<dbReference type="SUPFAM" id="SSF52129">
    <property type="entry name" value="Caspase-like"/>
    <property type="match status" value="1"/>
</dbReference>
<dbReference type="InterPro" id="IPR011600">
    <property type="entry name" value="Pept_C14_caspase"/>
</dbReference>
<evidence type="ECO:0000259" key="4">
    <source>
        <dbReference type="PROSITE" id="PS50207"/>
    </source>
</evidence>
<evidence type="ECO:0008006" key="8">
    <source>
        <dbReference type="Google" id="ProtNLM"/>
    </source>
</evidence>
<dbReference type="Gene3D" id="3.40.50.1460">
    <property type="match status" value="1"/>
</dbReference>
<organism evidence="6 7">
    <name type="scientific">Culex pipiens pipiens</name>
    <name type="common">Northern house mosquito</name>
    <dbReference type="NCBI Taxonomy" id="38569"/>
    <lineage>
        <taxon>Eukaryota</taxon>
        <taxon>Metazoa</taxon>
        <taxon>Ecdysozoa</taxon>
        <taxon>Arthropoda</taxon>
        <taxon>Hexapoda</taxon>
        <taxon>Insecta</taxon>
        <taxon>Pterygota</taxon>
        <taxon>Neoptera</taxon>
        <taxon>Endopterygota</taxon>
        <taxon>Diptera</taxon>
        <taxon>Nematocera</taxon>
        <taxon>Culicoidea</taxon>
        <taxon>Culicidae</taxon>
        <taxon>Culicinae</taxon>
        <taxon>Culicini</taxon>
        <taxon>Culex</taxon>
        <taxon>Culex</taxon>
    </lineage>
</organism>
<sequence>MNSGWPPAAKPGNGKPLYSDFFKFDFVDAKPSASRRNSDVQDASGYAERNNSTTAATASTRSLPVELVPLPVPTRKGSTYLDTPTSPMSRVYAMNGAKRGKVLIFNQVEFDVVDYPERFGTHSDVERLYMTLPRLGFQREDISVFQDFSVGEIRREAMRLQVDKDLDEADCLVVVILTHGEEGDYLMAQDDRYHLYEFIENFTPTALNSMAGKPKLFIVQACRGKKLDRGVNLRAKLIQADSMPKDVVDSQSGVFSYPEFADLMIVMSSHHGHYSFRNEDGSWLIQELCNVIDSCDLEQDSIYDILTETNKRVAGRSSNADGEFHNKKQIPSFYSTLTRQLYFRPAQ</sequence>
<protein>
    <recommendedName>
        <fullName evidence="8">Caspase-1</fullName>
    </recommendedName>
</protein>
<feature type="domain" description="Caspase family p20" evidence="5">
    <location>
        <begin position="98"/>
        <end position="226"/>
    </location>
</feature>
<feature type="domain" description="Caspase family p10" evidence="4">
    <location>
        <begin position="253"/>
        <end position="345"/>
    </location>
</feature>
<accession>A0ABD1CTP7</accession>
<dbReference type="Proteomes" id="UP001562425">
    <property type="component" value="Unassembled WGS sequence"/>
</dbReference>
<dbReference type="InterPro" id="IPR001309">
    <property type="entry name" value="Pept_C14_p20"/>
</dbReference>
<evidence type="ECO:0000256" key="2">
    <source>
        <dbReference type="RuleBase" id="RU003971"/>
    </source>
</evidence>
<dbReference type="PANTHER" id="PTHR22576:SF41">
    <property type="entry name" value="CASPASE 14, APOPTOSIS-RELATED CYSTEINE PEPTIDASE"/>
    <property type="match status" value="1"/>
</dbReference>
<feature type="compositionally biased region" description="Low complexity" evidence="3">
    <location>
        <begin position="49"/>
        <end position="60"/>
    </location>
</feature>
<dbReference type="InterPro" id="IPR052039">
    <property type="entry name" value="Caspase-related_regulators"/>
</dbReference>
<keyword evidence="7" id="KW-1185">Reference proteome</keyword>
<gene>
    <name evidence="6" type="ORF">pipiens_014912</name>
</gene>
<dbReference type="InterPro" id="IPR015917">
    <property type="entry name" value="Pept_C14A"/>
</dbReference>
<evidence type="ECO:0000256" key="3">
    <source>
        <dbReference type="SAM" id="MobiDB-lite"/>
    </source>
</evidence>
<dbReference type="EMBL" id="JBEHCU010009687">
    <property type="protein sequence ID" value="KAL1379427.1"/>
    <property type="molecule type" value="Genomic_DNA"/>
</dbReference>
<dbReference type="Pfam" id="PF00656">
    <property type="entry name" value="Peptidase_C14"/>
    <property type="match status" value="1"/>
</dbReference>
<dbReference type="PROSITE" id="PS50208">
    <property type="entry name" value="CASPASE_P20"/>
    <property type="match status" value="1"/>
</dbReference>
<dbReference type="InterPro" id="IPR029030">
    <property type="entry name" value="Caspase-like_dom_sf"/>
</dbReference>
<dbReference type="PROSITE" id="PS01122">
    <property type="entry name" value="CASPASE_CYS"/>
    <property type="match status" value="1"/>
</dbReference>
<dbReference type="PRINTS" id="PR00376">
    <property type="entry name" value="IL1BCENZYME"/>
</dbReference>
<dbReference type="SMART" id="SM00115">
    <property type="entry name" value="CASc"/>
    <property type="match status" value="1"/>
</dbReference>
<evidence type="ECO:0000259" key="5">
    <source>
        <dbReference type="PROSITE" id="PS50208"/>
    </source>
</evidence>
<proteinExistence type="inferred from homology"/>
<name>A0ABD1CTP7_CULPP</name>
<dbReference type="AlphaFoldDB" id="A0ABD1CTP7"/>
<evidence type="ECO:0000313" key="7">
    <source>
        <dbReference type="Proteomes" id="UP001562425"/>
    </source>
</evidence>
<evidence type="ECO:0000256" key="1">
    <source>
        <dbReference type="ARBA" id="ARBA00010134"/>
    </source>
</evidence>